<evidence type="ECO:0000259" key="14">
    <source>
        <dbReference type="Pfam" id="PF00535"/>
    </source>
</evidence>
<dbReference type="InterPro" id="IPR029044">
    <property type="entry name" value="Nucleotide-diphossugar_trans"/>
</dbReference>
<evidence type="ECO:0000313" key="16">
    <source>
        <dbReference type="Proteomes" id="UP000184546"/>
    </source>
</evidence>
<keyword evidence="10 13" id="KW-1133">Transmembrane helix</keyword>
<dbReference type="Gene3D" id="3.90.550.10">
    <property type="entry name" value="Spore Coat Polysaccharide Biosynthesis Protein SpsA, Chain A"/>
    <property type="match status" value="1"/>
</dbReference>
<proteinExistence type="inferred from homology"/>
<dbReference type="OMA" id="PQPLPCW"/>
<dbReference type="GO" id="GO:0006487">
    <property type="term" value="P:protein N-linked glycosylation"/>
    <property type="evidence" value="ECO:0007669"/>
    <property type="project" value="TreeGrafter"/>
</dbReference>
<evidence type="ECO:0000256" key="13">
    <source>
        <dbReference type="SAM" id="Phobius"/>
    </source>
</evidence>
<dbReference type="EMBL" id="KV878990">
    <property type="protein sequence ID" value="OJJ95317.1"/>
    <property type="molecule type" value="Genomic_DNA"/>
</dbReference>
<dbReference type="SUPFAM" id="SSF53448">
    <property type="entry name" value="Nucleotide-diphospho-sugar transferases"/>
    <property type="match status" value="1"/>
</dbReference>
<evidence type="ECO:0000256" key="8">
    <source>
        <dbReference type="ARBA" id="ARBA00022824"/>
    </source>
</evidence>
<gene>
    <name evidence="15" type="ORF">ASPACDRAFT_36462</name>
</gene>
<dbReference type="InterPro" id="IPR001173">
    <property type="entry name" value="Glyco_trans_2-like"/>
</dbReference>
<evidence type="ECO:0000256" key="5">
    <source>
        <dbReference type="ARBA" id="ARBA00022676"/>
    </source>
</evidence>
<evidence type="ECO:0000256" key="11">
    <source>
        <dbReference type="ARBA" id="ARBA00023136"/>
    </source>
</evidence>
<evidence type="ECO:0000256" key="10">
    <source>
        <dbReference type="ARBA" id="ARBA00022989"/>
    </source>
</evidence>
<evidence type="ECO:0000313" key="15">
    <source>
        <dbReference type="EMBL" id="OJJ95317.1"/>
    </source>
</evidence>
<dbReference type="OrthoDB" id="3784at2759"/>
<name>A0A1L9WGT8_ASPA1</name>
<sequence>MAQEAWSDICVQCVELLVNVPVSVLLVTLAATLTGFLVLVYATLYAVAPVPRKPYPEEKQYRTLTKDGAITEPQALPCWQDALDAKRRPGRTLDNPSVEEPELFLSLVVPAYNEEDRLGGMLEEAVNYLERMYGTVTGAIPNGVDADPAQKTFRQRKLANGHANGSATYHPVHDNKGWEIIIVSDGSKDKTEETAFTFARDHQLSLHPKGYSGPWTPGTKEGVHIPPGTIRVVTLTENRGKGGAVTHGMRHVRGQYVVFADADGASKFEDLGKLVAACQGVEDSLGRGVAVGSRAHMVGSEAVVKRSKLRNFLMHSFHLILWLMTPSKTATIKDTQCGFKLFTRASLPYIIPYMHSEGWIFDVEMLMLAEFAGIPVAEVPVGWREVMGSKLNVVRDSVGMAWGLAVLRAAWLVGIYQRK</sequence>
<dbReference type="EC" id="2.4.1.117" evidence="4"/>
<keyword evidence="9" id="KW-0735">Signal-anchor</keyword>
<comment type="similarity">
    <text evidence="3">Belongs to the glycosyltransferase 2 family.</text>
</comment>
<dbReference type="Proteomes" id="UP000184546">
    <property type="component" value="Unassembled WGS sequence"/>
</dbReference>
<keyword evidence="5" id="KW-0328">Glycosyltransferase</keyword>
<feature type="transmembrane region" description="Helical" evidence="13">
    <location>
        <begin position="24"/>
        <end position="47"/>
    </location>
</feature>
<dbReference type="GO" id="GO:0004581">
    <property type="term" value="F:dolichyl-phosphate beta-glucosyltransferase activity"/>
    <property type="evidence" value="ECO:0007669"/>
    <property type="project" value="UniProtKB-EC"/>
</dbReference>
<evidence type="ECO:0000256" key="12">
    <source>
        <dbReference type="ARBA" id="ARBA00045097"/>
    </source>
</evidence>
<feature type="domain" description="Glycosyltransferase 2-like" evidence="14">
    <location>
        <begin position="228"/>
        <end position="279"/>
    </location>
</feature>
<evidence type="ECO:0000256" key="3">
    <source>
        <dbReference type="ARBA" id="ARBA00006739"/>
    </source>
</evidence>
<dbReference type="CDD" id="cd04188">
    <property type="entry name" value="DPG_synthase"/>
    <property type="match status" value="1"/>
</dbReference>
<evidence type="ECO:0000256" key="1">
    <source>
        <dbReference type="ARBA" id="ARBA00004389"/>
    </source>
</evidence>
<dbReference type="PANTHER" id="PTHR10859">
    <property type="entry name" value="GLYCOSYL TRANSFERASE"/>
    <property type="match status" value="1"/>
</dbReference>
<dbReference type="RefSeq" id="XP_020051657.1">
    <property type="nucleotide sequence ID" value="XM_020200208.1"/>
</dbReference>
<keyword evidence="11 13" id="KW-0472">Membrane</keyword>
<accession>A0A1L9WGT8</accession>
<comment type="catalytic activity">
    <reaction evidence="12">
        <text>a di-trans,poly-cis-dolichyl phosphate + UDP-alpha-D-glucose = a di-trans,poly-cis-dolichyl beta-D-glucosyl phosphate + UDP</text>
        <dbReference type="Rhea" id="RHEA:15401"/>
        <dbReference type="Rhea" id="RHEA-COMP:19498"/>
        <dbReference type="Rhea" id="RHEA-COMP:19502"/>
        <dbReference type="ChEBI" id="CHEBI:57525"/>
        <dbReference type="ChEBI" id="CHEBI:57683"/>
        <dbReference type="ChEBI" id="CHEBI:58223"/>
        <dbReference type="ChEBI" id="CHEBI:58885"/>
        <dbReference type="EC" id="2.4.1.117"/>
    </reaction>
    <physiologicalReaction direction="left-to-right" evidence="12">
        <dbReference type="Rhea" id="RHEA:15402"/>
    </physiologicalReaction>
</comment>
<dbReference type="VEuPathDB" id="FungiDB:ASPACDRAFT_36462"/>
<evidence type="ECO:0000256" key="4">
    <source>
        <dbReference type="ARBA" id="ARBA00012583"/>
    </source>
</evidence>
<dbReference type="GeneID" id="30974022"/>
<evidence type="ECO:0000256" key="2">
    <source>
        <dbReference type="ARBA" id="ARBA00004922"/>
    </source>
</evidence>
<keyword evidence="8" id="KW-0256">Endoplasmic reticulum</keyword>
<evidence type="ECO:0000256" key="9">
    <source>
        <dbReference type="ARBA" id="ARBA00022968"/>
    </source>
</evidence>
<comment type="pathway">
    <text evidence="2">Protein modification; protein glycosylation.</text>
</comment>
<dbReference type="Pfam" id="PF00535">
    <property type="entry name" value="Glycos_transf_2"/>
    <property type="match status" value="1"/>
</dbReference>
<dbReference type="PANTHER" id="PTHR10859:SF91">
    <property type="entry name" value="DOLICHYL-PHOSPHATE BETA-GLUCOSYLTRANSFERASE"/>
    <property type="match status" value="1"/>
</dbReference>
<dbReference type="GO" id="GO:0005789">
    <property type="term" value="C:endoplasmic reticulum membrane"/>
    <property type="evidence" value="ECO:0007669"/>
    <property type="project" value="UniProtKB-SubCell"/>
</dbReference>
<dbReference type="InterPro" id="IPR035518">
    <property type="entry name" value="DPG_synthase"/>
</dbReference>
<organism evidence="15 16">
    <name type="scientific">Aspergillus aculeatus (strain ATCC 16872 / CBS 172.66 / WB 5094)</name>
    <dbReference type="NCBI Taxonomy" id="690307"/>
    <lineage>
        <taxon>Eukaryota</taxon>
        <taxon>Fungi</taxon>
        <taxon>Dikarya</taxon>
        <taxon>Ascomycota</taxon>
        <taxon>Pezizomycotina</taxon>
        <taxon>Eurotiomycetes</taxon>
        <taxon>Eurotiomycetidae</taxon>
        <taxon>Eurotiales</taxon>
        <taxon>Aspergillaceae</taxon>
        <taxon>Aspergillus</taxon>
        <taxon>Aspergillus subgen. Circumdati</taxon>
    </lineage>
</organism>
<keyword evidence="6 15" id="KW-0808">Transferase</keyword>
<protein>
    <recommendedName>
        <fullName evidence="4">dolichyl-phosphate beta-glucosyltransferase</fullName>
        <ecNumber evidence="4">2.4.1.117</ecNumber>
    </recommendedName>
</protein>
<dbReference type="AlphaFoldDB" id="A0A1L9WGT8"/>
<evidence type="ECO:0000256" key="7">
    <source>
        <dbReference type="ARBA" id="ARBA00022692"/>
    </source>
</evidence>
<evidence type="ECO:0000256" key="6">
    <source>
        <dbReference type="ARBA" id="ARBA00022679"/>
    </source>
</evidence>
<reference evidence="16" key="1">
    <citation type="journal article" date="2017" name="Genome Biol.">
        <title>Comparative genomics reveals high biological diversity and specific adaptations in the industrially and medically important fungal genus Aspergillus.</title>
        <authorList>
            <person name="de Vries R.P."/>
            <person name="Riley R."/>
            <person name="Wiebenga A."/>
            <person name="Aguilar-Osorio G."/>
            <person name="Amillis S."/>
            <person name="Uchima C.A."/>
            <person name="Anderluh G."/>
            <person name="Asadollahi M."/>
            <person name="Askin M."/>
            <person name="Barry K."/>
            <person name="Battaglia E."/>
            <person name="Bayram O."/>
            <person name="Benocci T."/>
            <person name="Braus-Stromeyer S.A."/>
            <person name="Caldana C."/>
            <person name="Canovas D."/>
            <person name="Cerqueira G.C."/>
            <person name="Chen F."/>
            <person name="Chen W."/>
            <person name="Choi C."/>
            <person name="Clum A."/>
            <person name="Dos Santos R.A."/>
            <person name="Damasio A.R."/>
            <person name="Diallinas G."/>
            <person name="Emri T."/>
            <person name="Fekete E."/>
            <person name="Flipphi M."/>
            <person name="Freyberg S."/>
            <person name="Gallo A."/>
            <person name="Gournas C."/>
            <person name="Habgood R."/>
            <person name="Hainaut M."/>
            <person name="Harispe M.L."/>
            <person name="Henrissat B."/>
            <person name="Hilden K.S."/>
            <person name="Hope R."/>
            <person name="Hossain A."/>
            <person name="Karabika E."/>
            <person name="Karaffa L."/>
            <person name="Karanyi Z."/>
            <person name="Krasevec N."/>
            <person name="Kuo A."/>
            <person name="Kusch H."/>
            <person name="LaButti K."/>
            <person name="Lagendijk E.L."/>
            <person name="Lapidus A."/>
            <person name="Levasseur A."/>
            <person name="Lindquist E."/>
            <person name="Lipzen A."/>
            <person name="Logrieco A.F."/>
            <person name="MacCabe A."/>
            <person name="Maekelae M.R."/>
            <person name="Malavazi I."/>
            <person name="Melin P."/>
            <person name="Meyer V."/>
            <person name="Mielnichuk N."/>
            <person name="Miskei M."/>
            <person name="Molnar A.P."/>
            <person name="Mule G."/>
            <person name="Ngan C.Y."/>
            <person name="Orejas M."/>
            <person name="Orosz E."/>
            <person name="Ouedraogo J.P."/>
            <person name="Overkamp K.M."/>
            <person name="Park H.-S."/>
            <person name="Perrone G."/>
            <person name="Piumi F."/>
            <person name="Punt P.J."/>
            <person name="Ram A.F."/>
            <person name="Ramon A."/>
            <person name="Rauscher S."/>
            <person name="Record E."/>
            <person name="Riano-Pachon D.M."/>
            <person name="Robert V."/>
            <person name="Roehrig J."/>
            <person name="Ruller R."/>
            <person name="Salamov A."/>
            <person name="Salih N.S."/>
            <person name="Samson R.A."/>
            <person name="Sandor E."/>
            <person name="Sanguinetti M."/>
            <person name="Schuetze T."/>
            <person name="Sepcic K."/>
            <person name="Shelest E."/>
            <person name="Sherlock G."/>
            <person name="Sophianopoulou V."/>
            <person name="Squina F.M."/>
            <person name="Sun H."/>
            <person name="Susca A."/>
            <person name="Todd R.B."/>
            <person name="Tsang A."/>
            <person name="Unkles S.E."/>
            <person name="van de Wiele N."/>
            <person name="van Rossen-Uffink D."/>
            <person name="Oliveira J.V."/>
            <person name="Vesth T.C."/>
            <person name="Visser J."/>
            <person name="Yu J.-H."/>
            <person name="Zhou M."/>
            <person name="Andersen M.R."/>
            <person name="Archer D.B."/>
            <person name="Baker S.E."/>
            <person name="Benoit I."/>
            <person name="Brakhage A.A."/>
            <person name="Braus G.H."/>
            <person name="Fischer R."/>
            <person name="Frisvad J.C."/>
            <person name="Goldman G.H."/>
            <person name="Houbraken J."/>
            <person name="Oakley B."/>
            <person name="Pocsi I."/>
            <person name="Scazzocchio C."/>
            <person name="Seiboth B."/>
            <person name="vanKuyk P.A."/>
            <person name="Wortman J."/>
            <person name="Dyer P.S."/>
            <person name="Grigoriev I.V."/>
        </authorList>
    </citation>
    <scope>NUCLEOTIDE SEQUENCE [LARGE SCALE GENOMIC DNA]</scope>
    <source>
        <strain evidence="16">ATCC 16872 / CBS 172.66 / WB 5094</strain>
    </source>
</reference>
<dbReference type="STRING" id="690307.A0A1L9WGT8"/>
<comment type="subcellular location">
    <subcellularLocation>
        <location evidence="1">Endoplasmic reticulum membrane</location>
        <topology evidence="1">Single-pass membrane protein</topology>
    </subcellularLocation>
</comment>
<keyword evidence="16" id="KW-1185">Reference proteome</keyword>
<keyword evidence="7 13" id="KW-0812">Transmembrane</keyword>